<keyword evidence="6" id="KW-1185">Reference proteome</keyword>
<keyword evidence="2 5" id="KW-0238">DNA-binding</keyword>
<dbReference type="GO" id="GO:0003700">
    <property type="term" value="F:DNA-binding transcription factor activity"/>
    <property type="evidence" value="ECO:0007669"/>
    <property type="project" value="InterPro"/>
</dbReference>
<dbReference type="SMART" id="SM00895">
    <property type="entry name" value="FCD"/>
    <property type="match status" value="1"/>
</dbReference>
<dbReference type="InterPro" id="IPR036390">
    <property type="entry name" value="WH_DNA-bd_sf"/>
</dbReference>
<proteinExistence type="predicted"/>
<dbReference type="InterPro" id="IPR008920">
    <property type="entry name" value="TF_FadR/GntR_C"/>
</dbReference>
<protein>
    <submittedName>
        <fullName evidence="5">DNA-binding transcriptional regulator, GntR family</fullName>
    </submittedName>
</protein>
<dbReference type="InterPro" id="IPR011711">
    <property type="entry name" value="GntR_C"/>
</dbReference>
<dbReference type="EMBL" id="FNGP01000001">
    <property type="protein sequence ID" value="SDL18849.1"/>
    <property type="molecule type" value="Genomic_DNA"/>
</dbReference>
<dbReference type="Proteomes" id="UP000199475">
    <property type="component" value="Unassembled WGS sequence"/>
</dbReference>
<gene>
    <name evidence="5" type="ORF">SAMN04488242_0654</name>
</gene>
<keyword evidence="3" id="KW-0804">Transcription</keyword>
<evidence type="ECO:0000259" key="4">
    <source>
        <dbReference type="PROSITE" id="PS50949"/>
    </source>
</evidence>
<dbReference type="PANTHER" id="PTHR43537:SF45">
    <property type="entry name" value="GNTR FAMILY REGULATORY PROTEIN"/>
    <property type="match status" value="1"/>
</dbReference>
<organism evidence="5 6">
    <name type="scientific">Tessaracoccus oleiagri</name>
    <dbReference type="NCBI Taxonomy" id="686624"/>
    <lineage>
        <taxon>Bacteria</taxon>
        <taxon>Bacillati</taxon>
        <taxon>Actinomycetota</taxon>
        <taxon>Actinomycetes</taxon>
        <taxon>Propionibacteriales</taxon>
        <taxon>Propionibacteriaceae</taxon>
        <taxon>Tessaracoccus</taxon>
    </lineage>
</organism>
<dbReference type="InterPro" id="IPR036388">
    <property type="entry name" value="WH-like_DNA-bd_sf"/>
</dbReference>
<dbReference type="GO" id="GO:0003677">
    <property type="term" value="F:DNA binding"/>
    <property type="evidence" value="ECO:0007669"/>
    <property type="project" value="UniProtKB-KW"/>
</dbReference>
<dbReference type="OrthoDB" id="3267569at2"/>
<reference evidence="5 6" key="1">
    <citation type="submission" date="2016-10" db="EMBL/GenBank/DDBJ databases">
        <authorList>
            <person name="de Groot N.N."/>
        </authorList>
    </citation>
    <scope>NUCLEOTIDE SEQUENCE [LARGE SCALE GENOMIC DNA]</scope>
    <source>
        <strain evidence="5 6">CGMCC 1.9159</strain>
    </source>
</reference>
<dbReference type="SUPFAM" id="SSF46785">
    <property type="entry name" value="Winged helix' DNA-binding domain"/>
    <property type="match status" value="1"/>
</dbReference>
<dbReference type="SMART" id="SM00345">
    <property type="entry name" value="HTH_GNTR"/>
    <property type="match status" value="1"/>
</dbReference>
<evidence type="ECO:0000256" key="3">
    <source>
        <dbReference type="ARBA" id="ARBA00023163"/>
    </source>
</evidence>
<dbReference type="AlphaFoldDB" id="A0A1G9I0W6"/>
<dbReference type="Pfam" id="PF07729">
    <property type="entry name" value="FCD"/>
    <property type="match status" value="1"/>
</dbReference>
<dbReference type="SUPFAM" id="SSF48008">
    <property type="entry name" value="GntR ligand-binding domain-like"/>
    <property type="match status" value="1"/>
</dbReference>
<sequence length="256" mass="29045">MPTKESGPKNARYRVFQQLRARIVSMNLPPGTPISENELATRMGVSRTPIREALLLLAEEGLVEVFPKIGTFVTRLDVAQIKEAQFLRESVEIASLRSIAFPLEAELVDEVWANLRAQADVPRGDLATFFELDEAFHRSIMGLAGHAASWATVAAAKSHLDRARVLGIQEVSEHRIFYEQHLEVFEAIVAEDLDSAERLLRDHLRVIFSDIEAAEKVRPELFNKTGTERPELRPAYFFAEWLRYEPRADVLNNQQP</sequence>
<dbReference type="Gene3D" id="1.20.120.530">
    <property type="entry name" value="GntR ligand-binding domain-like"/>
    <property type="match status" value="1"/>
</dbReference>
<feature type="domain" description="HTH gntR-type" evidence="4">
    <location>
        <begin position="9"/>
        <end position="76"/>
    </location>
</feature>
<dbReference type="PROSITE" id="PS50949">
    <property type="entry name" value="HTH_GNTR"/>
    <property type="match status" value="1"/>
</dbReference>
<evidence type="ECO:0000313" key="6">
    <source>
        <dbReference type="Proteomes" id="UP000199475"/>
    </source>
</evidence>
<dbReference type="RefSeq" id="WP_093248857.1">
    <property type="nucleotide sequence ID" value="NZ_FNGP01000001.1"/>
</dbReference>
<dbReference type="InterPro" id="IPR000524">
    <property type="entry name" value="Tscrpt_reg_HTH_GntR"/>
</dbReference>
<keyword evidence="1" id="KW-0805">Transcription regulation</keyword>
<evidence type="ECO:0000256" key="2">
    <source>
        <dbReference type="ARBA" id="ARBA00023125"/>
    </source>
</evidence>
<name>A0A1G9I0W6_9ACTN</name>
<accession>A0A1G9I0W6</accession>
<dbReference type="Gene3D" id="1.10.10.10">
    <property type="entry name" value="Winged helix-like DNA-binding domain superfamily/Winged helix DNA-binding domain"/>
    <property type="match status" value="1"/>
</dbReference>
<dbReference type="STRING" id="686624.SAMN04488242_0654"/>
<dbReference type="Pfam" id="PF00392">
    <property type="entry name" value="GntR"/>
    <property type="match status" value="1"/>
</dbReference>
<evidence type="ECO:0000256" key="1">
    <source>
        <dbReference type="ARBA" id="ARBA00023015"/>
    </source>
</evidence>
<evidence type="ECO:0000313" key="5">
    <source>
        <dbReference type="EMBL" id="SDL18849.1"/>
    </source>
</evidence>
<dbReference type="PANTHER" id="PTHR43537">
    <property type="entry name" value="TRANSCRIPTIONAL REGULATOR, GNTR FAMILY"/>
    <property type="match status" value="1"/>
</dbReference>
<dbReference type="PRINTS" id="PR00035">
    <property type="entry name" value="HTHGNTR"/>
</dbReference>